<keyword evidence="6" id="KW-1133">Transmembrane helix</keyword>
<accession>A0ABZ2C122</accession>
<dbReference type="Proteomes" id="UP001318682">
    <property type="component" value="Plasmid pROLI24"/>
</dbReference>
<dbReference type="InterPro" id="IPR004089">
    <property type="entry name" value="MCPsignal_dom"/>
</dbReference>
<proteinExistence type="inferred from homology"/>
<keyword evidence="3" id="KW-0807">Transducer</keyword>
<feature type="coiled-coil region" evidence="4">
    <location>
        <begin position="348"/>
        <end position="408"/>
    </location>
</feature>
<dbReference type="CDD" id="cd11386">
    <property type="entry name" value="MCP_signal"/>
    <property type="match status" value="1"/>
</dbReference>
<dbReference type="PANTHER" id="PTHR43531">
    <property type="entry name" value="PROTEIN ICFG"/>
    <property type="match status" value="1"/>
</dbReference>
<evidence type="ECO:0000259" key="7">
    <source>
        <dbReference type="PROSITE" id="PS50111"/>
    </source>
</evidence>
<dbReference type="Pfam" id="PF00015">
    <property type="entry name" value="MCPsignal"/>
    <property type="match status" value="1"/>
</dbReference>
<dbReference type="InterPro" id="IPR003660">
    <property type="entry name" value="HAMP_dom"/>
</dbReference>
<keyword evidence="10" id="KW-1185">Reference proteome</keyword>
<dbReference type="Pfam" id="PF18947">
    <property type="entry name" value="HAMP_2"/>
    <property type="match status" value="1"/>
</dbReference>
<comment type="similarity">
    <text evidence="2">Belongs to the methyl-accepting chemotaxis (MCP) protein family.</text>
</comment>
<keyword evidence="6" id="KW-0812">Transmembrane</keyword>
<reference evidence="9 10" key="1">
    <citation type="submission" date="2015-07" db="EMBL/GenBank/DDBJ databases">
        <authorList>
            <person name="Voget S."/>
            <person name="Dogs M."/>
            <person name="Brinkhoff T.H."/>
            <person name="Daniel R."/>
        </authorList>
    </citation>
    <scope>NUCLEOTIDE SEQUENCE [LARGE SCALE GENOMIC DNA]</scope>
    <source>
        <strain evidence="9 10">B14</strain>
        <plasmid evidence="9 10">pROLI24</plasmid>
    </source>
</reference>
<dbReference type="Gene3D" id="6.10.340.10">
    <property type="match status" value="1"/>
</dbReference>
<keyword evidence="4" id="KW-0175">Coiled coil</keyword>
<dbReference type="PROSITE" id="PS50111">
    <property type="entry name" value="CHEMOTAXIS_TRANSDUC_2"/>
    <property type="match status" value="1"/>
</dbReference>
<organism evidence="9 10">
    <name type="scientific">Roseobacter fucihabitans</name>
    <dbReference type="NCBI Taxonomy" id="1537242"/>
    <lineage>
        <taxon>Bacteria</taxon>
        <taxon>Pseudomonadati</taxon>
        <taxon>Pseudomonadota</taxon>
        <taxon>Alphaproteobacteria</taxon>
        <taxon>Rhodobacterales</taxon>
        <taxon>Roseobacteraceae</taxon>
        <taxon>Roseobacter</taxon>
    </lineage>
</organism>
<keyword evidence="6" id="KW-0472">Membrane</keyword>
<dbReference type="SMART" id="SM00283">
    <property type="entry name" value="MA"/>
    <property type="match status" value="1"/>
</dbReference>
<evidence type="ECO:0000259" key="8">
    <source>
        <dbReference type="PROSITE" id="PS50885"/>
    </source>
</evidence>
<dbReference type="SUPFAM" id="SSF58104">
    <property type="entry name" value="Methyl-accepting chemotaxis protein (MCP) signaling domain"/>
    <property type="match status" value="1"/>
</dbReference>
<keyword evidence="1" id="KW-0145">Chemotaxis</keyword>
<evidence type="ECO:0000256" key="1">
    <source>
        <dbReference type="ARBA" id="ARBA00022500"/>
    </source>
</evidence>
<feature type="region of interest" description="Disordered" evidence="5">
    <location>
        <begin position="499"/>
        <end position="530"/>
    </location>
</feature>
<dbReference type="EMBL" id="CP143427">
    <property type="protein sequence ID" value="WVX51733.1"/>
    <property type="molecule type" value="Genomic_DNA"/>
</dbReference>
<feature type="domain" description="Methyl-accepting transducer" evidence="7">
    <location>
        <begin position="499"/>
        <end position="728"/>
    </location>
</feature>
<evidence type="ECO:0000256" key="2">
    <source>
        <dbReference type="ARBA" id="ARBA00029447"/>
    </source>
</evidence>
<dbReference type="Gene3D" id="1.10.287.950">
    <property type="entry name" value="Methyl-accepting chemotaxis protein"/>
    <property type="match status" value="1"/>
</dbReference>
<feature type="transmembrane region" description="Helical" evidence="6">
    <location>
        <begin position="279"/>
        <end position="299"/>
    </location>
</feature>
<dbReference type="SMART" id="SM01358">
    <property type="entry name" value="HBM"/>
    <property type="match status" value="1"/>
</dbReference>
<evidence type="ECO:0000256" key="3">
    <source>
        <dbReference type="PROSITE-ProRule" id="PRU00284"/>
    </source>
</evidence>
<geneLocation type="plasmid" evidence="9 10">
    <name>pROLI24</name>
</geneLocation>
<gene>
    <name evidence="9" type="ORF">ROLI_048350</name>
</gene>
<evidence type="ECO:0000256" key="4">
    <source>
        <dbReference type="SAM" id="Coils"/>
    </source>
</evidence>
<evidence type="ECO:0000256" key="5">
    <source>
        <dbReference type="SAM" id="MobiDB-lite"/>
    </source>
</evidence>
<feature type="transmembrane region" description="Helical" evidence="6">
    <location>
        <begin position="12"/>
        <end position="30"/>
    </location>
</feature>
<protein>
    <recommendedName>
        <fullName evidence="11">Methyl-accepting chemotaxis protein</fullName>
    </recommendedName>
</protein>
<dbReference type="InterPro" id="IPR004090">
    <property type="entry name" value="Chemotax_Me-accpt_rcpt"/>
</dbReference>
<evidence type="ECO:0000256" key="6">
    <source>
        <dbReference type="SAM" id="Phobius"/>
    </source>
</evidence>
<feature type="domain" description="HAMP" evidence="8">
    <location>
        <begin position="448"/>
        <end position="494"/>
    </location>
</feature>
<evidence type="ECO:0000313" key="10">
    <source>
        <dbReference type="Proteomes" id="UP001318682"/>
    </source>
</evidence>
<name>A0ABZ2C122_9RHOB</name>
<dbReference type="RefSeq" id="WP_187431407.1">
    <property type="nucleotide sequence ID" value="NZ_CP143427.1"/>
</dbReference>
<sequence>MKERSINKDIQKLVWVSLVALAVICMTFTAKQFFETSLKNKLAAKQDLLETVSGLETTFLMARRAEKDFLLRKDAKYVDRHAAVSADMVAQLGMMDSQARSVLAADVGSDMEGLRAAVDLYIQKFGELIETHEELGFDETVGLQANLRTSVQTAEAAVNEFSNPLLQVKILMMRRHEKDFIMRGDQKYVDRLNARVAEFQEFPTSEYPSRDVQVKVLGLIAAYQSAFNDYATKTFDETATRSALSVVFSEAEPLLQQLKDTIDSEVTANRATATNVTNIVLVGSIFAVLITAIFFFMWATRIARRVAKPWQETVEVIDGLADGTAKMDILKNQYVEVAEVATAFEGFHAAILEKEKAEQERREQARREVEEVEQRARDERVEAEELKRREQEAKIEQEREIIAQISKVVDACALGDFSQRLDMAGKEGIFGELCAGINQIAESTETNIEDIVVCIGELSQGNLGTRIDGDRQGAFLRLKDDFNLSLTTLSQTMAQIMQSGQNVSGTSSELESSSHNMAKRSEDNAAAVEETSAAIEQISASIRQVVENAKAANEATQKVKESAAKTREVSNETEASINEMTEASGQINSVVKVIEDIAFQINLLALNAGVEAARAGEAGRGFSVVASEVRALAQRSQEAVQEIGQVIEQNNRSVEVSVEKVGLSRQALESIVSEVEVASGQISEITTAVEQQAMGIDEVNTAIRTIDTTTQTNAAALEEMTASSVSLSEDAKSLAAALGQFRGVSGIAAANNGATVVPMTREPREISAKQPILKSVAVGSASINSGWEEF</sequence>
<dbReference type="PANTHER" id="PTHR43531:SF11">
    <property type="entry name" value="METHYL-ACCEPTING CHEMOTAXIS PROTEIN 3"/>
    <property type="match status" value="1"/>
</dbReference>
<reference evidence="9 10" key="2">
    <citation type="submission" date="2024-01" db="EMBL/GenBank/DDBJ databases">
        <title>Roseobacter fucihabitans sp. nov., isolated from the brown alga Fucus spiralis.</title>
        <authorList>
            <person name="Hahnke S."/>
            <person name="Berger M."/>
            <person name="Schlingloff A."/>
            <person name="Athale I."/>
            <person name="Neumann-Schaal M."/>
            <person name="Adenaya A."/>
            <person name="Poehlein A."/>
            <person name="Daniel R."/>
            <person name="Pertersen J."/>
            <person name="Brinkhoff T."/>
        </authorList>
    </citation>
    <scope>NUCLEOTIDE SEQUENCE [LARGE SCALE GENOMIC DNA]</scope>
    <source>
        <strain evidence="9 10">B14</strain>
        <plasmid evidence="9 10">pROLI24</plasmid>
    </source>
</reference>
<evidence type="ECO:0000313" key="9">
    <source>
        <dbReference type="EMBL" id="WVX51733.1"/>
    </source>
</evidence>
<dbReference type="InterPro" id="IPR032255">
    <property type="entry name" value="HBM"/>
</dbReference>
<dbReference type="PRINTS" id="PR00260">
    <property type="entry name" value="CHEMTRNSDUCR"/>
</dbReference>
<dbReference type="PROSITE" id="PS50885">
    <property type="entry name" value="HAMP"/>
    <property type="match status" value="1"/>
</dbReference>
<evidence type="ECO:0008006" key="11">
    <source>
        <dbReference type="Google" id="ProtNLM"/>
    </source>
</evidence>
<keyword evidence="9" id="KW-0614">Plasmid</keyword>
<feature type="compositionally biased region" description="Low complexity" evidence="5">
    <location>
        <begin position="504"/>
        <end position="514"/>
    </location>
</feature>
<dbReference type="InterPro" id="IPR051310">
    <property type="entry name" value="MCP_chemotaxis"/>
</dbReference>